<accession>A0A2P5CI74</accession>
<name>A0A2P5CI74_PARAD</name>
<reference evidence="2" key="1">
    <citation type="submission" date="2016-06" db="EMBL/GenBank/DDBJ databases">
        <title>Parallel loss of symbiosis genes in relatives of nitrogen-fixing non-legume Parasponia.</title>
        <authorList>
            <person name="Van Velzen R."/>
            <person name="Holmer R."/>
            <person name="Bu F."/>
            <person name="Rutten L."/>
            <person name="Van Zeijl A."/>
            <person name="Liu W."/>
            <person name="Santuari L."/>
            <person name="Cao Q."/>
            <person name="Sharma T."/>
            <person name="Shen D."/>
            <person name="Roswanjaya Y."/>
            <person name="Wardhani T."/>
            <person name="Kalhor M.S."/>
            <person name="Jansen J."/>
            <person name="Van den Hoogen J."/>
            <person name="Gungor B."/>
            <person name="Hartog M."/>
            <person name="Hontelez J."/>
            <person name="Verver J."/>
            <person name="Yang W.-C."/>
            <person name="Schijlen E."/>
            <person name="Repin R."/>
            <person name="Schilthuizen M."/>
            <person name="Schranz E."/>
            <person name="Heidstra R."/>
            <person name="Miyata K."/>
            <person name="Fedorova E."/>
            <person name="Kohlen W."/>
            <person name="Bisseling T."/>
            <person name="Smit S."/>
            <person name="Geurts R."/>
        </authorList>
    </citation>
    <scope>NUCLEOTIDE SEQUENCE [LARGE SCALE GENOMIC DNA]</scope>
    <source>
        <strain evidence="2">cv. WU1-14</strain>
    </source>
</reference>
<evidence type="ECO:0008006" key="3">
    <source>
        <dbReference type="Google" id="ProtNLM"/>
    </source>
</evidence>
<dbReference type="Proteomes" id="UP000237105">
    <property type="component" value="Unassembled WGS sequence"/>
</dbReference>
<proteinExistence type="predicted"/>
<gene>
    <name evidence="1" type="ORF">PanWU01x14_150590</name>
</gene>
<evidence type="ECO:0000313" key="2">
    <source>
        <dbReference type="Proteomes" id="UP000237105"/>
    </source>
</evidence>
<keyword evidence="2" id="KW-1185">Reference proteome</keyword>
<dbReference type="OrthoDB" id="1389923at2759"/>
<evidence type="ECO:0000313" key="1">
    <source>
        <dbReference type="EMBL" id="PON60762.1"/>
    </source>
</evidence>
<organism evidence="1 2">
    <name type="scientific">Parasponia andersonii</name>
    <name type="common">Sponia andersonii</name>
    <dbReference type="NCBI Taxonomy" id="3476"/>
    <lineage>
        <taxon>Eukaryota</taxon>
        <taxon>Viridiplantae</taxon>
        <taxon>Streptophyta</taxon>
        <taxon>Embryophyta</taxon>
        <taxon>Tracheophyta</taxon>
        <taxon>Spermatophyta</taxon>
        <taxon>Magnoliopsida</taxon>
        <taxon>eudicotyledons</taxon>
        <taxon>Gunneridae</taxon>
        <taxon>Pentapetalae</taxon>
        <taxon>rosids</taxon>
        <taxon>fabids</taxon>
        <taxon>Rosales</taxon>
        <taxon>Cannabaceae</taxon>
        <taxon>Parasponia</taxon>
    </lineage>
</organism>
<comment type="caution">
    <text evidence="1">The sequence shown here is derived from an EMBL/GenBank/DDBJ whole genome shotgun (WGS) entry which is preliminary data.</text>
</comment>
<dbReference type="EMBL" id="JXTB01000127">
    <property type="protein sequence ID" value="PON60762.1"/>
    <property type="molecule type" value="Genomic_DNA"/>
</dbReference>
<sequence length="76" mass="8473">MARGNSVQIYGLEFMIPRCYAYMVLKTNPSSAAKIQSKMPSESPYRDVLLAVIGVDAKRKLYPLAFAVVETENKDS</sequence>
<protein>
    <recommendedName>
        <fullName evidence="3">MULE transposase domain-containing protein</fullName>
    </recommendedName>
</protein>
<dbReference type="AlphaFoldDB" id="A0A2P5CI74"/>